<evidence type="ECO:0000256" key="2">
    <source>
        <dbReference type="ARBA" id="ARBA00008072"/>
    </source>
</evidence>
<comment type="caution">
    <text evidence="13">The sequence shown here is derived from an EMBL/GenBank/DDBJ whole genome shotgun (WGS) entry which is preliminary data.</text>
</comment>
<dbReference type="InterPro" id="IPR020843">
    <property type="entry name" value="ER"/>
</dbReference>
<evidence type="ECO:0000256" key="10">
    <source>
        <dbReference type="ARBA" id="ARBA00030139"/>
    </source>
</evidence>
<evidence type="ECO:0000313" key="13">
    <source>
        <dbReference type="EMBL" id="CAF9910407.1"/>
    </source>
</evidence>
<comment type="cofactor">
    <cofactor evidence="1 11">
        <name>Zn(2+)</name>
        <dbReference type="ChEBI" id="CHEBI:29105"/>
    </cofactor>
</comment>
<dbReference type="AlphaFoldDB" id="A0A8H3EQS6"/>
<gene>
    <name evidence="13" type="ORF">GOMPHAMPRED_007080</name>
</gene>
<dbReference type="Gene3D" id="3.90.180.10">
    <property type="entry name" value="Medium-chain alcohol dehydrogenases, catalytic domain"/>
    <property type="match status" value="1"/>
</dbReference>
<dbReference type="FunFam" id="3.40.50.720:FF:000068">
    <property type="entry name" value="Sorbitol dehydrogenase"/>
    <property type="match status" value="1"/>
</dbReference>
<dbReference type="SUPFAM" id="SSF50129">
    <property type="entry name" value="GroES-like"/>
    <property type="match status" value="1"/>
</dbReference>
<organism evidence="13 14">
    <name type="scientific">Gomphillus americanus</name>
    <dbReference type="NCBI Taxonomy" id="1940652"/>
    <lineage>
        <taxon>Eukaryota</taxon>
        <taxon>Fungi</taxon>
        <taxon>Dikarya</taxon>
        <taxon>Ascomycota</taxon>
        <taxon>Pezizomycotina</taxon>
        <taxon>Lecanoromycetes</taxon>
        <taxon>OSLEUM clade</taxon>
        <taxon>Ostropomycetidae</taxon>
        <taxon>Ostropales</taxon>
        <taxon>Graphidaceae</taxon>
        <taxon>Gomphilloideae</taxon>
        <taxon>Gomphillus</taxon>
    </lineage>
</organism>
<evidence type="ECO:0000259" key="12">
    <source>
        <dbReference type="SMART" id="SM00829"/>
    </source>
</evidence>
<name>A0A8H3EQS6_9LECA</name>
<keyword evidence="6" id="KW-0520">NAD</keyword>
<dbReference type="EMBL" id="CAJPDQ010000005">
    <property type="protein sequence ID" value="CAF9910407.1"/>
    <property type="molecule type" value="Genomic_DNA"/>
</dbReference>
<dbReference type="SMART" id="SM00829">
    <property type="entry name" value="PKS_ER"/>
    <property type="match status" value="1"/>
</dbReference>
<dbReference type="OrthoDB" id="3941538at2759"/>
<dbReference type="GO" id="GO:0006062">
    <property type="term" value="P:sorbitol catabolic process"/>
    <property type="evidence" value="ECO:0007669"/>
    <property type="project" value="TreeGrafter"/>
</dbReference>
<reference evidence="13" key="1">
    <citation type="submission" date="2021-03" db="EMBL/GenBank/DDBJ databases">
        <authorList>
            <person name="Tagirdzhanova G."/>
        </authorList>
    </citation>
    <scope>NUCLEOTIDE SEQUENCE</scope>
</reference>
<dbReference type="Pfam" id="PF00107">
    <property type="entry name" value="ADH_zinc_N"/>
    <property type="match status" value="1"/>
</dbReference>
<dbReference type="Proteomes" id="UP000664169">
    <property type="component" value="Unassembled WGS sequence"/>
</dbReference>
<comment type="function">
    <text evidence="7">Xylitol dehydrogenase which catalyzes the conversion of xylitol to D-xylulose. Xylose is a major component of hemicelluloses such as xylan. Most fungi utilize D-xylose via three enzymatic reactions, xylose reductase (XR), xylitol dehydrogenase (XDH), and xylulokinase, to form xylulose 5-phosphate, which enters pentose phosphate pathway.</text>
</comment>
<evidence type="ECO:0000256" key="1">
    <source>
        <dbReference type="ARBA" id="ARBA00001947"/>
    </source>
</evidence>
<keyword evidence="4 11" id="KW-0862">Zinc</keyword>
<dbReference type="InterPro" id="IPR013154">
    <property type="entry name" value="ADH-like_N"/>
</dbReference>
<keyword evidence="5" id="KW-0560">Oxidoreductase</keyword>
<evidence type="ECO:0000256" key="9">
    <source>
        <dbReference type="ARBA" id="ARBA00026119"/>
    </source>
</evidence>
<feature type="domain" description="Enoyl reductase (ER)" evidence="12">
    <location>
        <begin position="14"/>
        <end position="353"/>
    </location>
</feature>
<dbReference type="Gene3D" id="3.40.50.720">
    <property type="entry name" value="NAD(P)-binding Rossmann-like Domain"/>
    <property type="match status" value="1"/>
</dbReference>
<dbReference type="InterPro" id="IPR045306">
    <property type="entry name" value="SDH-like"/>
</dbReference>
<comment type="similarity">
    <text evidence="2 11">Belongs to the zinc-containing alcohol dehydrogenase family.</text>
</comment>
<dbReference type="InterPro" id="IPR002328">
    <property type="entry name" value="ADH_Zn_CS"/>
</dbReference>
<dbReference type="InterPro" id="IPR013149">
    <property type="entry name" value="ADH-like_C"/>
</dbReference>
<comment type="pathway">
    <text evidence="8">Carbohydrate degradation; L-arabinose degradation via L-arabinitol; D-xylulose 5-phosphate from L-arabinose (fungal route): step 4/5.</text>
</comment>
<dbReference type="GO" id="GO:0003939">
    <property type="term" value="F:L-iditol 2-dehydrogenase (NAD+) activity"/>
    <property type="evidence" value="ECO:0007669"/>
    <property type="project" value="TreeGrafter"/>
</dbReference>
<dbReference type="PANTHER" id="PTHR43161:SF9">
    <property type="entry name" value="SORBITOL DEHYDROGENASE"/>
    <property type="match status" value="1"/>
</dbReference>
<evidence type="ECO:0000256" key="7">
    <source>
        <dbReference type="ARBA" id="ARBA00024843"/>
    </source>
</evidence>
<sequence length="358" mass="38243">MGEQPSQQKAFVLKSIKNVVFEDKPVPELKSPRDVLVQVAWTGICGSDVHYWQNGSIGDFVVKEPMVLGHESSGIIVQVGSEVTTLAKGDRVAMEPGVPCRYCTPCKSGKYNLCAEMAFAATPPFDGTLTKLYSLPEDFCFKLPEGMSLEAGALVEPASVAVHIVKQAQVVPGSNVVVFGAGPIGLLCSAIAKNFGASKVILVDIQEPRLKFAQSWVPGGCHIIVPERVPARETAAKIREHADLPIGADIVIDASGAEPCIQAGIHVCRVGGTYVQAGMGRDEITFPIAAACVKELNVKGSFRYGSGDYKLAVDFISQGKLDVEKLISSKFSFDEAEKAFEETKAGKGIKMLIEGVKD</sequence>
<dbReference type="EC" id="1.1.1.9" evidence="9"/>
<evidence type="ECO:0000256" key="6">
    <source>
        <dbReference type="ARBA" id="ARBA00023027"/>
    </source>
</evidence>
<dbReference type="CDD" id="cd05285">
    <property type="entry name" value="sorbitol_DH"/>
    <property type="match status" value="1"/>
</dbReference>
<evidence type="ECO:0000256" key="3">
    <source>
        <dbReference type="ARBA" id="ARBA00022723"/>
    </source>
</evidence>
<protein>
    <recommendedName>
        <fullName evidence="9">D-xylulose reductase</fullName>
        <ecNumber evidence="9">1.1.1.9</ecNumber>
    </recommendedName>
    <alternativeName>
        <fullName evidence="10">Xylitol dehydrogenase A</fullName>
    </alternativeName>
</protein>
<proteinExistence type="inferred from homology"/>
<dbReference type="InterPro" id="IPR036291">
    <property type="entry name" value="NAD(P)-bd_dom_sf"/>
</dbReference>
<evidence type="ECO:0000256" key="4">
    <source>
        <dbReference type="ARBA" id="ARBA00022833"/>
    </source>
</evidence>
<accession>A0A8H3EQS6</accession>
<evidence type="ECO:0000256" key="8">
    <source>
        <dbReference type="ARBA" id="ARBA00025713"/>
    </source>
</evidence>
<dbReference type="SUPFAM" id="SSF51735">
    <property type="entry name" value="NAD(P)-binding Rossmann-fold domains"/>
    <property type="match status" value="1"/>
</dbReference>
<evidence type="ECO:0000256" key="5">
    <source>
        <dbReference type="ARBA" id="ARBA00023002"/>
    </source>
</evidence>
<dbReference type="GO" id="GO:0046526">
    <property type="term" value="F:D-xylulose reductase activity"/>
    <property type="evidence" value="ECO:0007669"/>
    <property type="project" value="UniProtKB-EC"/>
</dbReference>
<dbReference type="PROSITE" id="PS00059">
    <property type="entry name" value="ADH_ZINC"/>
    <property type="match status" value="1"/>
</dbReference>
<dbReference type="PANTHER" id="PTHR43161">
    <property type="entry name" value="SORBITOL DEHYDROGENASE"/>
    <property type="match status" value="1"/>
</dbReference>
<evidence type="ECO:0000256" key="11">
    <source>
        <dbReference type="RuleBase" id="RU361277"/>
    </source>
</evidence>
<keyword evidence="14" id="KW-1185">Reference proteome</keyword>
<dbReference type="GO" id="GO:0008270">
    <property type="term" value="F:zinc ion binding"/>
    <property type="evidence" value="ECO:0007669"/>
    <property type="project" value="InterPro"/>
</dbReference>
<keyword evidence="3 11" id="KW-0479">Metal-binding</keyword>
<evidence type="ECO:0000313" key="14">
    <source>
        <dbReference type="Proteomes" id="UP000664169"/>
    </source>
</evidence>
<dbReference type="InterPro" id="IPR011032">
    <property type="entry name" value="GroES-like_sf"/>
</dbReference>
<dbReference type="Pfam" id="PF08240">
    <property type="entry name" value="ADH_N"/>
    <property type="match status" value="1"/>
</dbReference>